<keyword evidence="17 18" id="KW-0132">Cell division</keyword>
<comment type="pathway">
    <text evidence="3 17 18">Cell wall biogenesis; peptidoglycan biosynthesis.</text>
</comment>
<keyword evidence="12 17" id="KW-0573">Peptidoglycan synthesis</keyword>
<dbReference type="HAMAP" id="MF_00639">
    <property type="entry name" value="MurD"/>
    <property type="match status" value="1"/>
</dbReference>
<evidence type="ECO:0000256" key="7">
    <source>
        <dbReference type="ARBA" id="ARBA00022490"/>
    </source>
</evidence>
<feature type="domain" description="Mur ligase C-terminal" evidence="19">
    <location>
        <begin position="315"/>
        <end position="429"/>
    </location>
</feature>
<dbReference type="SUPFAM" id="SSF53244">
    <property type="entry name" value="MurD-like peptide ligases, peptide-binding domain"/>
    <property type="match status" value="1"/>
</dbReference>
<evidence type="ECO:0000259" key="20">
    <source>
        <dbReference type="Pfam" id="PF08245"/>
    </source>
</evidence>
<dbReference type="SUPFAM" id="SSF53623">
    <property type="entry name" value="MurD-like peptide ligases, catalytic domain"/>
    <property type="match status" value="1"/>
</dbReference>
<keyword evidence="10 17" id="KW-0067">ATP-binding</keyword>
<gene>
    <name evidence="17 21" type="primary">murD</name>
    <name evidence="21" type="ORF">IAB46_11690</name>
</gene>
<dbReference type="Gene3D" id="3.40.50.720">
    <property type="entry name" value="NAD(P)-binding Rossmann-like Domain"/>
    <property type="match status" value="1"/>
</dbReference>
<evidence type="ECO:0000256" key="10">
    <source>
        <dbReference type="ARBA" id="ARBA00022840"/>
    </source>
</evidence>
<evidence type="ECO:0000256" key="14">
    <source>
        <dbReference type="ARBA" id="ARBA00030398"/>
    </source>
</evidence>
<evidence type="ECO:0000256" key="12">
    <source>
        <dbReference type="ARBA" id="ARBA00022984"/>
    </source>
</evidence>
<evidence type="ECO:0000313" key="21">
    <source>
        <dbReference type="EMBL" id="HIS48191.1"/>
    </source>
</evidence>
<dbReference type="Pfam" id="PF21799">
    <property type="entry name" value="MurD-like_N"/>
    <property type="match status" value="1"/>
</dbReference>
<evidence type="ECO:0000256" key="8">
    <source>
        <dbReference type="ARBA" id="ARBA00022598"/>
    </source>
</evidence>
<dbReference type="PANTHER" id="PTHR43692:SF1">
    <property type="entry name" value="UDP-N-ACETYLMURAMOYLALANINE--D-GLUTAMATE LIGASE"/>
    <property type="match status" value="1"/>
</dbReference>
<dbReference type="InterPro" id="IPR013221">
    <property type="entry name" value="Mur_ligase_cen"/>
</dbReference>
<evidence type="ECO:0000259" key="19">
    <source>
        <dbReference type="Pfam" id="PF02875"/>
    </source>
</evidence>
<dbReference type="GO" id="GO:0005524">
    <property type="term" value="F:ATP binding"/>
    <property type="evidence" value="ECO:0007669"/>
    <property type="project" value="UniProtKB-UniRule"/>
</dbReference>
<accession>A0A9D1F613</accession>
<protein>
    <recommendedName>
        <fullName evidence="6 17">UDP-N-acetylmuramoylalanine--D-glutamate ligase</fullName>
        <ecNumber evidence="5 17">6.3.2.9</ecNumber>
    </recommendedName>
    <alternativeName>
        <fullName evidence="15 17">D-glutamic acid-adding enzyme</fullName>
    </alternativeName>
    <alternativeName>
        <fullName evidence="14 17">UDP-N-acetylmuramoyl-L-alanyl-D-glutamate synthetase</fullName>
    </alternativeName>
</protein>
<keyword evidence="7 17" id="KW-0963">Cytoplasm</keyword>
<evidence type="ECO:0000256" key="13">
    <source>
        <dbReference type="ARBA" id="ARBA00023316"/>
    </source>
</evidence>
<dbReference type="NCBIfam" id="TIGR01087">
    <property type="entry name" value="murD"/>
    <property type="match status" value="1"/>
</dbReference>
<dbReference type="InterPro" id="IPR036615">
    <property type="entry name" value="Mur_ligase_C_dom_sf"/>
</dbReference>
<dbReference type="Proteomes" id="UP000823927">
    <property type="component" value="Unassembled WGS sequence"/>
</dbReference>
<dbReference type="Pfam" id="PF02875">
    <property type="entry name" value="Mur_ligase_C"/>
    <property type="match status" value="1"/>
</dbReference>
<sequence>MELKNKTVLVAGTGISGIGATKLLLAVGAHVVLYDSNAELTKEEILGRFDTPVPQISVITGELSPEAMEGLHLAVLSPGVPVDAPFVKEMAERRIPIWGEIELAYHYGKGVVAAITGTNGKTTTTALTGEIMKAWCSQVFVVGNIGNSYTQRALETTDDSVTVAEISSFQLETIRDFRPHVAAVLNITPDHLNRHHTMDCYIQTKKRIFENQDASDFTVLNYDDEITRAMAEDTKGQVIFFSGRHVLEEGYYFKDGEILYAHEGRHRHICYDSDLNILGLHNMENVMAAVAIATCLGVPEDVIFKALTRFKAVEHRIEYVAEKKGVYYYNDSKGTNPDAAIKAVEAMVRPTLLIGGGYDKQSEYDEWIRSFGDKVRLLVLLGQTAEKIENCARAHGFTSIIRVESLKEAVDVCASHACPGDAVLLSPACASWGMFKNYEERGRLFKQYVQQLED</sequence>
<dbReference type="Pfam" id="PF08245">
    <property type="entry name" value="Mur_ligase_M"/>
    <property type="match status" value="1"/>
</dbReference>
<evidence type="ECO:0000256" key="5">
    <source>
        <dbReference type="ARBA" id="ARBA00012212"/>
    </source>
</evidence>
<evidence type="ECO:0000256" key="17">
    <source>
        <dbReference type="HAMAP-Rule" id="MF_00639"/>
    </source>
</evidence>
<reference evidence="21" key="1">
    <citation type="submission" date="2020-10" db="EMBL/GenBank/DDBJ databases">
        <authorList>
            <person name="Gilroy R."/>
        </authorList>
    </citation>
    <scope>NUCLEOTIDE SEQUENCE</scope>
    <source>
        <strain evidence="21">CHK178-757</strain>
    </source>
</reference>
<dbReference type="GO" id="GO:0051301">
    <property type="term" value="P:cell division"/>
    <property type="evidence" value="ECO:0007669"/>
    <property type="project" value="UniProtKB-KW"/>
</dbReference>
<dbReference type="AlphaFoldDB" id="A0A9D1F613"/>
<dbReference type="InterPro" id="IPR005762">
    <property type="entry name" value="MurD"/>
</dbReference>
<organism evidence="21 22">
    <name type="scientific">Candidatus Scybalocola faecigallinarum</name>
    <dbReference type="NCBI Taxonomy" id="2840941"/>
    <lineage>
        <taxon>Bacteria</taxon>
        <taxon>Bacillati</taxon>
        <taxon>Bacillota</taxon>
        <taxon>Clostridia</taxon>
        <taxon>Lachnospirales</taxon>
        <taxon>Lachnospiraceae</taxon>
        <taxon>Lachnospiraceae incertae sedis</taxon>
        <taxon>Candidatus Scybalocola (ex Gilroy et al. 2021)</taxon>
    </lineage>
</organism>
<evidence type="ECO:0000256" key="3">
    <source>
        <dbReference type="ARBA" id="ARBA00004752"/>
    </source>
</evidence>
<keyword evidence="9 17" id="KW-0547">Nucleotide-binding</keyword>
<proteinExistence type="inferred from homology"/>
<comment type="similarity">
    <text evidence="4 17">Belongs to the MurCDEF family.</text>
</comment>
<evidence type="ECO:0000256" key="4">
    <source>
        <dbReference type="ARBA" id="ARBA00010416"/>
    </source>
</evidence>
<evidence type="ECO:0000256" key="6">
    <source>
        <dbReference type="ARBA" id="ARBA00015655"/>
    </source>
</evidence>
<feature type="binding site" evidence="17">
    <location>
        <begin position="117"/>
        <end position="123"/>
    </location>
    <ligand>
        <name>ATP</name>
        <dbReference type="ChEBI" id="CHEBI:30616"/>
    </ligand>
</feature>
<dbReference type="InterPro" id="IPR036565">
    <property type="entry name" value="Mur-like_cat_sf"/>
</dbReference>
<feature type="domain" description="Mur ligase central" evidence="20">
    <location>
        <begin position="115"/>
        <end position="293"/>
    </location>
</feature>
<dbReference type="GO" id="GO:0071555">
    <property type="term" value="P:cell wall organization"/>
    <property type="evidence" value="ECO:0007669"/>
    <property type="project" value="UniProtKB-KW"/>
</dbReference>
<evidence type="ECO:0000256" key="9">
    <source>
        <dbReference type="ARBA" id="ARBA00022741"/>
    </source>
</evidence>
<comment type="function">
    <text evidence="1 17 18">Cell wall formation. Catalyzes the addition of glutamate to the nucleotide precursor UDP-N-acetylmuramoyl-L-alanine (UMA).</text>
</comment>
<comment type="subcellular location">
    <subcellularLocation>
        <location evidence="2 17 18">Cytoplasm</location>
    </subcellularLocation>
</comment>
<dbReference type="InterPro" id="IPR004101">
    <property type="entry name" value="Mur_ligase_C"/>
</dbReference>
<dbReference type="GO" id="GO:0005737">
    <property type="term" value="C:cytoplasm"/>
    <property type="evidence" value="ECO:0007669"/>
    <property type="project" value="UniProtKB-SubCell"/>
</dbReference>
<evidence type="ECO:0000256" key="18">
    <source>
        <dbReference type="RuleBase" id="RU003664"/>
    </source>
</evidence>
<dbReference type="GO" id="GO:0008360">
    <property type="term" value="P:regulation of cell shape"/>
    <property type="evidence" value="ECO:0007669"/>
    <property type="project" value="UniProtKB-KW"/>
</dbReference>
<dbReference type="GO" id="GO:0008764">
    <property type="term" value="F:UDP-N-acetylmuramoylalanine-D-glutamate ligase activity"/>
    <property type="evidence" value="ECO:0007669"/>
    <property type="project" value="UniProtKB-UniRule"/>
</dbReference>
<keyword evidence="17 18" id="KW-0131">Cell cycle</keyword>
<keyword evidence="11 17" id="KW-0133">Cell shape</keyword>
<dbReference type="GO" id="GO:0009252">
    <property type="term" value="P:peptidoglycan biosynthetic process"/>
    <property type="evidence" value="ECO:0007669"/>
    <property type="project" value="UniProtKB-UniRule"/>
</dbReference>
<evidence type="ECO:0000256" key="1">
    <source>
        <dbReference type="ARBA" id="ARBA00002734"/>
    </source>
</evidence>
<dbReference type="Gene3D" id="3.90.190.20">
    <property type="entry name" value="Mur ligase, C-terminal domain"/>
    <property type="match status" value="1"/>
</dbReference>
<comment type="catalytic activity">
    <reaction evidence="16 17 18">
        <text>UDP-N-acetyl-alpha-D-muramoyl-L-alanine + D-glutamate + ATP = UDP-N-acetyl-alpha-D-muramoyl-L-alanyl-D-glutamate + ADP + phosphate + H(+)</text>
        <dbReference type="Rhea" id="RHEA:16429"/>
        <dbReference type="ChEBI" id="CHEBI:15378"/>
        <dbReference type="ChEBI" id="CHEBI:29986"/>
        <dbReference type="ChEBI" id="CHEBI:30616"/>
        <dbReference type="ChEBI" id="CHEBI:43474"/>
        <dbReference type="ChEBI" id="CHEBI:83898"/>
        <dbReference type="ChEBI" id="CHEBI:83900"/>
        <dbReference type="ChEBI" id="CHEBI:456216"/>
        <dbReference type="EC" id="6.3.2.9"/>
    </reaction>
</comment>
<comment type="caution">
    <text evidence="21">The sequence shown here is derived from an EMBL/GenBank/DDBJ whole genome shotgun (WGS) entry which is preliminary data.</text>
</comment>
<reference evidence="21" key="2">
    <citation type="journal article" date="2021" name="PeerJ">
        <title>Extensive microbial diversity within the chicken gut microbiome revealed by metagenomics and culture.</title>
        <authorList>
            <person name="Gilroy R."/>
            <person name="Ravi A."/>
            <person name="Getino M."/>
            <person name="Pursley I."/>
            <person name="Horton D.L."/>
            <person name="Alikhan N.F."/>
            <person name="Baker D."/>
            <person name="Gharbi K."/>
            <person name="Hall N."/>
            <person name="Watson M."/>
            <person name="Adriaenssens E.M."/>
            <person name="Foster-Nyarko E."/>
            <person name="Jarju S."/>
            <person name="Secka A."/>
            <person name="Antonio M."/>
            <person name="Oren A."/>
            <person name="Chaudhuri R.R."/>
            <person name="La Ragione R."/>
            <person name="Hildebrand F."/>
            <person name="Pallen M.J."/>
        </authorList>
    </citation>
    <scope>NUCLEOTIDE SEQUENCE</scope>
    <source>
        <strain evidence="21">CHK178-757</strain>
    </source>
</reference>
<evidence type="ECO:0000256" key="16">
    <source>
        <dbReference type="ARBA" id="ARBA00047632"/>
    </source>
</evidence>
<evidence type="ECO:0000256" key="2">
    <source>
        <dbReference type="ARBA" id="ARBA00004496"/>
    </source>
</evidence>
<dbReference type="EMBL" id="DVIT01000046">
    <property type="protein sequence ID" value="HIS48191.1"/>
    <property type="molecule type" value="Genomic_DNA"/>
</dbReference>
<keyword evidence="8 17" id="KW-0436">Ligase</keyword>
<dbReference type="Gene3D" id="3.40.1190.10">
    <property type="entry name" value="Mur-like, catalytic domain"/>
    <property type="match status" value="1"/>
</dbReference>
<dbReference type="PANTHER" id="PTHR43692">
    <property type="entry name" value="UDP-N-ACETYLMURAMOYLALANINE--D-GLUTAMATE LIGASE"/>
    <property type="match status" value="1"/>
</dbReference>
<evidence type="ECO:0000256" key="11">
    <source>
        <dbReference type="ARBA" id="ARBA00022960"/>
    </source>
</evidence>
<evidence type="ECO:0000256" key="15">
    <source>
        <dbReference type="ARBA" id="ARBA00032324"/>
    </source>
</evidence>
<name>A0A9D1F613_9FIRM</name>
<dbReference type="EC" id="6.3.2.9" evidence="5 17"/>
<dbReference type="SUPFAM" id="SSF51984">
    <property type="entry name" value="MurCD N-terminal domain"/>
    <property type="match status" value="1"/>
</dbReference>
<evidence type="ECO:0000313" key="22">
    <source>
        <dbReference type="Proteomes" id="UP000823927"/>
    </source>
</evidence>
<keyword evidence="13 17" id="KW-0961">Cell wall biogenesis/degradation</keyword>